<evidence type="ECO:0000259" key="7">
    <source>
        <dbReference type="Pfam" id="PF02687"/>
    </source>
</evidence>
<feature type="domain" description="ABC3 transporter permease C-terminal" evidence="7">
    <location>
        <begin position="301"/>
        <end position="418"/>
    </location>
</feature>
<feature type="transmembrane region" description="Helical" evidence="6">
    <location>
        <begin position="21"/>
        <end position="42"/>
    </location>
</feature>
<dbReference type="AlphaFoldDB" id="A0A0P7BJJ9"/>
<evidence type="ECO:0000313" key="9">
    <source>
        <dbReference type="EMBL" id="KPM47374.1"/>
    </source>
</evidence>
<dbReference type="PANTHER" id="PTHR30572">
    <property type="entry name" value="MEMBRANE COMPONENT OF TRANSPORTER-RELATED"/>
    <property type="match status" value="1"/>
</dbReference>
<feature type="transmembrane region" description="Helical" evidence="6">
    <location>
        <begin position="774"/>
        <end position="797"/>
    </location>
</feature>
<dbReference type="EMBL" id="LGTQ01000012">
    <property type="protein sequence ID" value="KPM47374.1"/>
    <property type="molecule type" value="Genomic_DNA"/>
</dbReference>
<feature type="transmembrane region" description="Helical" evidence="6">
    <location>
        <begin position="439"/>
        <end position="458"/>
    </location>
</feature>
<evidence type="ECO:0000256" key="3">
    <source>
        <dbReference type="ARBA" id="ARBA00022692"/>
    </source>
</evidence>
<feature type="domain" description="ABC3 transporter permease C-terminal" evidence="7">
    <location>
        <begin position="690"/>
        <end position="803"/>
    </location>
</feature>
<evidence type="ECO:0000313" key="10">
    <source>
        <dbReference type="Proteomes" id="UP000050454"/>
    </source>
</evidence>
<feature type="transmembrane region" description="Helical" evidence="6">
    <location>
        <begin position="688"/>
        <end position="710"/>
    </location>
</feature>
<dbReference type="OrthoDB" id="5933722at2"/>
<evidence type="ECO:0000259" key="8">
    <source>
        <dbReference type="Pfam" id="PF12704"/>
    </source>
</evidence>
<accession>A0A0P7BJJ9</accession>
<dbReference type="STRING" id="1605367.AFM12_15995"/>
<evidence type="ECO:0000256" key="1">
    <source>
        <dbReference type="ARBA" id="ARBA00004651"/>
    </source>
</evidence>
<keyword evidence="4 6" id="KW-1133">Transmembrane helix</keyword>
<evidence type="ECO:0000256" key="6">
    <source>
        <dbReference type="SAM" id="Phobius"/>
    </source>
</evidence>
<comment type="subcellular location">
    <subcellularLocation>
        <location evidence="1">Cell membrane</location>
        <topology evidence="1">Multi-pass membrane protein</topology>
    </subcellularLocation>
</comment>
<protein>
    <submittedName>
        <fullName evidence="9">Cell division protein FtsX</fullName>
    </submittedName>
</protein>
<feature type="domain" description="MacB-like periplasmic core" evidence="8">
    <location>
        <begin position="489"/>
        <end position="644"/>
    </location>
</feature>
<gene>
    <name evidence="9" type="ORF">AFM12_15995</name>
</gene>
<evidence type="ECO:0000256" key="2">
    <source>
        <dbReference type="ARBA" id="ARBA00022475"/>
    </source>
</evidence>
<evidence type="ECO:0000256" key="5">
    <source>
        <dbReference type="ARBA" id="ARBA00023136"/>
    </source>
</evidence>
<keyword evidence="5 6" id="KW-0472">Membrane</keyword>
<feature type="transmembrane region" description="Helical" evidence="6">
    <location>
        <begin position="389"/>
        <end position="413"/>
    </location>
</feature>
<dbReference type="GO" id="GO:0005886">
    <property type="term" value="C:plasma membrane"/>
    <property type="evidence" value="ECO:0007669"/>
    <property type="project" value="UniProtKB-SubCell"/>
</dbReference>
<keyword evidence="9" id="KW-0132">Cell division</keyword>
<dbReference type="Pfam" id="PF02687">
    <property type="entry name" value="FtsX"/>
    <property type="match status" value="2"/>
</dbReference>
<feature type="domain" description="MacB-like periplasmic core" evidence="8">
    <location>
        <begin position="20"/>
        <end position="239"/>
    </location>
</feature>
<dbReference type="InterPro" id="IPR025857">
    <property type="entry name" value="MacB_PCD"/>
</dbReference>
<dbReference type="GO" id="GO:0022857">
    <property type="term" value="F:transmembrane transporter activity"/>
    <property type="evidence" value="ECO:0007669"/>
    <property type="project" value="TreeGrafter"/>
</dbReference>
<proteinExistence type="predicted"/>
<keyword evidence="10" id="KW-1185">Reference proteome</keyword>
<feature type="transmembrane region" description="Helical" evidence="6">
    <location>
        <begin position="347"/>
        <end position="369"/>
    </location>
</feature>
<dbReference type="RefSeq" id="WP_055150372.1">
    <property type="nucleotide sequence ID" value="NZ_JXSZ01000012.1"/>
</dbReference>
<dbReference type="Pfam" id="PF12704">
    <property type="entry name" value="MacB_PCD"/>
    <property type="match status" value="2"/>
</dbReference>
<comment type="caution">
    <text evidence="9">The sequence shown here is derived from an EMBL/GenBank/DDBJ whole genome shotgun (WGS) entry which is preliminary data.</text>
</comment>
<dbReference type="Proteomes" id="UP000050454">
    <property type="component" value="Unassembled WGS sequence"/>
</dbReference>
<dbReference type="PATRIC" id="fig|1605367.3.peg.628"/>
<dbReference type="InterPro" id="IPR050250">
    <property type="entry name" value="Macrolide_Exporter_MacB"/>
</dbReference>
<reference evidence="9 10" key="1">
    <citation type="submission" date="2015-07" db="EMBL/GenBank/DDBJ databases">
        <title>The draft genome sequence of Leadbetterella sp. JN14-9.</title>
        <authorList>
            <person name="Liu Y."/>
            <person name="Du J."/>
            <person name="Shao Z."/>
        </authorList>
    </citation>
    <scope>NUCLEOTIDE SEQUENCE [LARGE SCALE GENOMIC DNA]</scope>
    <source>
        <strain evidence="9 10">JN14-9</strain>
    </source>
</reference>
<feature type="transmembrane region" description="Helical" evidence="6">
    <location>
        <begin position="297"/>
        <end position="318"/>
    </location>
</feature>
<keyword evidence="9" id="KW-0131">Cell cycle</keyword>
<dbReference type="InterPro" id="IPR003838">
    <property type="entry name" value="ABC3_permease_C"/>
</dbReference>
<evidence type="ECO:0000256" key="4">
    <source>
        <dbReference type="ARBA" id="ARBA00022989"/>
    </source>
</evidence>
<keyword evidence="2" id="KW-1003">Cell membrane</keyword>
<dbReference type="GO" id="GO:0051301">
    <property type="term" value="P:cell division"/>
    <property type="evidence" value="ECO:0007669"/>
    <property type="project" value="UniProtKB-KW"/>
</dbReference>
<dbReference type="PANTHER" id="PTHR30572:SF18">
    <property type="entry name" value="ABC-TYPE MACROLIDE FAMILY EXPORT SYSTEM PERMEASE COMPONENT 2"/>
    <property type="match status" value="1"/>
</dbReference>
<organism evidence="9 10">
    <name type="scientific">Jiulongibacter sediminis</name>
    <dbReference type="NCBI Taxonomy" id="1605367"/>
    <lineage>
        <taxon>Bacteria</taxon>
        <taxon>Pseudomonadati</taxon>
        <taxon>Bacteroidota</taxon>
        <taxon>Cytophagia</taxon>
        <taxon>Cytophagales</taxon>
        <taxon>Leadbetterellaceae</taxon>
        <taxon>Jiulongibacter</taxon>
    </lineage>
</organism>
<keyword evidence="3 6" id="KW-0812">Transmembrane</keyword>
<name>A0A0P7BJJ9_9BACT</name>
<sequence length="811" mass="91152">MLKNYLKIAWRNLRKQPFFTFLNTFGLAIGMAGGLLIGLYIYDELSFDRMFTDSEHIYRVDADINFGGKASSMAVAPAPLAATLINEYSQVEKVTRLRNIGSRLLRSPENTINIKEDNSAFTDSTFFDLFDIQLLEGDAETALKRPNTLVLTKTAAEKHFGKENAVGKSLTVDNEVVYTVTGVIDNLPKNSFLRDHTVFMAMAGNDDALNTQWGSHNYATFIKLHDQVKPEVFESEIQKIVRTYVMDWAQAIFPGITHEQFLATGNYLNYVLMPLRDIHLKSSKVAEMSPNSNSQNVYILFFIGLFLIILASVNFMNLSTAHSLKRAKEVGIRKTLGSEKSGLIRQFLTESVMVAMISLFFGLILAIAVLPLFNNLASKSISIPYANPVFWLVLLFSSLLLGLLSGSYPSFFLSRFSPVKVLKGTFSSSKGGGNIRNSLVVFQFTISVFLILSTVVVFRQLSFIQNKDVGFQKSQILIIDDLGSSYQKIQPFKERVEQLPQIEQIALSSYLPTPSNRSDNTFYEEGHPEQEENVNMQEWTVSQEYISTMGMKLAAGRDFDRNMATDSSAMIINETTARLFGRSPEDAIGMRIVDPFGTTGDSQTYTVIGVVENFHFESLRQNISALSMRLSNYSDKMIVKVRAGDFERTISQIEETWASVAPGQPFNYYFMDDSFNSTYEAEQRLGQIFMIFTFLSILIACLGLFGLAAFNAEKRIKEIGVRKVMGASVGQIVYRLSSDFLKLVFIAILMSLPLGWYAMNKWLEDFQYRIEIPWWVYALAALVAVAIALITVSYQAIKAAMVNPVKSLRSE</sequence>
<feature type="transmembrane region" description="Helical" evidence="6">
    <location>
        <begin position="740"/>
        <end position="759"/>
    </location>
</feature>